<evidence type="ECO:0000313" key="1">
    <source>
        <dbReference type="EMBL" id="VDI05012.1"/>
    </source>
</evidence>
<dbReference type="AlphaFoldDB" id="A0A8B6CI67"/>
<gene>
    <name evidence="1" type="ORF">MGAL_10B089988</name>
</gene>
<evidence type="ECO:0000313" key="2">
    <source>
        <dbReference type="Proteomes" id="UP000596742"/>
    </source>
</evidence>
<dbReference type="Proteomes" id="UP000596742">
    <property type="component" value="Unassembled WGS sequence"/>
</dbReference>
<accession>A0A8B6CI67</accession>
<dbReference type="Pfam" id="PF04202">
    <property type="entry name" value="Mfp-3"/>
    <property type="match status" value="1"/>
</dbReference>
<dbReference type="InterPro" id="IPR007328">
    <property type="entry name" value="Mfp-3"/>
</dbReference>
<reference evidence="1" key="1">
    <citation type="submission" date="2018-11" db="EMBL/GenBank/DDBJ databases">
        <authorList>
            <person name="Alioto T."/>
            <person name="Alioto T."/>
        </authorList>
    </citation>
    <scope>NUCLEOTIDE SEQUENCE</scope>
</reference>
<keyword evidence="2" id="KW-1185">Reference proteome</keyword>
<protein>
    <submittedName>
        <fullName evidence="1">Uncharacterized protein</fullName>
    </submittedName>
</protein>
<dbReference type="EMBL" id="UYJE01001772">
    <property type="protein sequence ID" value="VDI05012.1"/>
    <property type="molecule type" value="Genomic_DNA"/>
</dbReference>
<comment type="caution">
    <text evidence="1">The sequence shown here is derived from an EMBL/GenBank/DDBJ whole genome shotgun (WGS) entry which is preliminary data.</text>
</comment>
<sequence>MDYYPGYDLPYTNGYHGYDGYTGYHGNYGWNKGLNNGPWDASDYYGPNYGPPRRYGYGNYNRYNRYGRRYGYYGGNKGWNNGWRRGSWGRRKYNY</sequence>
<name>A0A8B6CI67_MYTGA</name>
<proteinExistence type="predicted"/>
<organism evidence="1 2">
    <name type="scientific">Mytilus galloprovincialis</name>
    <name type="common">Mediterranean mussel</name>
    <dbReference type="NCBI Taxonomy" id="29158"/>
    <lineage>
        <taxon>Eukaryota</taxon>
        <taxon>Metazoa</taxon>
        <taxon>Spiralia</taxon>
        <taxon>Lophotrochozoa</taxon>
        <taxon>Mollusca</taxon>
        <taxon>Bivalvia</taxon>
        <taxon>Autobranchia</taxon>
        <taxon>Pteriomorphia</taxon>
        <taxon>Mytilida</taxon>
        <taxon>Mytiloidea</taxon>
        <taxon>Mytilidae</taxon>
        <taxon>Mytilinae</taxon>
        <taxon>Mytilus</taxon>
    </lineage>
</organism>